<evidence type="ECO:0000313" key="1">
    <source>
        <dbReference type="EMBL" id="MBK1866988.1"/>
    </source>
</evidence>
<name>A0ACC5R312_9HYPH</name>
<proteinExistence type="predicted"/>
<comment type="caution">
    <text evidence="1">The sequence shown here is derived from an EMBL/GenBank/DDBJ whole genome shotgun (WGS) entry which is preliminary data.</text>
</comment>
<organism evidence="1 2">
    <name type="scientific">Taklimakanibacter albus</name>
    <dbReference type="NCBI Taxonomy" id="2800327"/>
    <lineage>
        <taxon>Bacteria</taxon>
        <taxon>Pseudomonadati</taxon>
        <taxon>Pseudomonadota</taxon>
        <taxon>Alphaproteobacteria</taxon>
        <taxon>Hyphomicrobiales</taxon>
        <taxon>Aestuariivirgaceae</taxon>
        <taxon>Taklimakanibacter</taxon>
    </lineage>
</organism>
<keyword evidence="2" id="KW-1185">Reference proteome</keyword>
<evidence type="ECO:0000313" key="2">
    <source>
        <dbReference type="Proteomes" id="UP000616151"/>
    </source>
</evidence>
<sequence>MTIKPNVLQGMFFWVFGASLATVCGLMLLPGMIFFAPVKADYGDFPEYSIINIISLTAFVWFLVASTAAYVTLRRRMHMTLPTGTKASLFVLGVLVNNGVGLAA</sequence>
<gene>
    <name evidence="1" type="ORF">JHL16_11585</name>
</gene>
<protein>
    <submittedName>
        <fullName evidence="1">Uncharacterized protein</fullName>
    </submittedName>
</protein>
<dbReference type="Proteomes" id="UP000616151">
    <property type="component" value="Unassembled WGS sequence"/>
</dbReference>
<dbReference type="EMBL" id="JAENHL010000007">
    <property type="protein sequence ID" value="MBK1866988.1"/>
    <property type="molecule type" value="Genomic_DNA"/>
</dbReference>
<accession>A0ACC5R312</accession>
<reference evidence="1" key="1">
    <citation type="submission" date="2021-01" db="EMBL/GenBank/DDBJ databases">
        <authorList>
            <person name="Sun Q."/>
        </authorList>
    </citation>
    <scope>NUCLEOTIDE SEQUENCE</scope>
    <source>
        <strain evidence="1">YIM B02566</strain>
    </source>
</reference>